<dbReference type="Proteomes" id="UP000663882">
    <property type="component" value="Unassembled WGS sequence"/>
</dbReference>
<evidence type="ECO:0000313" key="2">
    <source>
        <dbReference type="EMBL" id="CAF0873148.1"/>
    </source>
</evidence>
<evidence type="ECO:0000313" key="3">
    <source>
        <dbReference type="Proteomes" id="UP000663882"/>
    </source>
</evidence>
<organism evidence="2 3">
    <name type="scientific">Rotaria sordida</name>
    <dbReference type="NCBI Taxonomy" id="392033"/>
    <lineage>
        <taxon>Eukaryota</taxon>
        <taxon>Metazoa</taxon>
        <taxon>Spiralia</taxon>
        <taxon>Gnathifera</taxon>
        <taxon>Rotifera</taxon>
        <taxon>Eurotatoria</taxon>
        <taxon>Bdelloidea</taxon>
        <taxon>Philodinida</taxon>
        <taxon>Philodinidae</taxon>
        <taxon>Rotaria</taxon>
    </lineage>
</organism>
<evidence type="ECO:0000256" key="1">
    <source>
        <dbReference type="SAM" id="MobiDB-lite"/>
    </source>
</evidence>
<proteinExistence type="predicted"/>
<sequence length="112" mass="12738">MLKESHICLCRVYKAVVPGTAAVDEALLLINNYISDYWKISQREFIADFRDNPVVFIGKVLDQQHVDGVDEDGSVEYDTISSDVTDSNDYKDEGQGDHDIENIFQVIRNIKL</sequence>
<comment type="caution">
    <text evidence="2">The sequence shown here is derived from an EMBL/GenBank/DDBJ whole genome shotgun (WGS) entry which is preliminary data.</text>
</comment>
<dbReference type="EMBL" id="CAJNOO010000242">
    <property type="protein sequence ID" value="CAF0873148.1"/>
    <property type="molecule type" value="Genomic_DNA"/>
</dbReference>
<gene>
    <name evidence="2" type="ORF">RFH988_LOCUS7578</name>
</gene>
<dbReference type="AlphaFoldDB" id="A0A813Y0V0"/>
<reference evidence="2" key="1">
    <citation type="submission" date="2021-02" db="EMBL/GenBank/DDBJ databases">
        <authorList>
            <person name="Nowell W R."/>
        </authorList>
    </citation>
    <scope>NUCLEOTIDE SEQUENCE</scope>
</reference>
<name>A0A813Y0V0_9BILA</name>
<feature type="region of interest" description="Disordered" evidence="1">
    <location>
        <begin position="72"/>
        <end position="96"/>
    </location>
</feature>
<protein>
    <submittedName>
        <fullName evidence="2">Uncharacterized protein</fullName>
    </submittedName>
</protein>
<accession>A0A813Y0V0</accession>